<accession>D1PRZ8</accession>
<proteinExistence type="predicted"/>
<protein>
    <submittedName>
        <fullName evidence="1">Uncharacterized protein</fullName>
    </submittedName>
</protein>
<dbReference type="STRING" id="411471.SUBVAR_07181"/>
<dbReference type="Proteomes" id="UP000003438">
    <property type="component" value="Unassembled WGS sequence"/>
</dbReference>
<name>D1PRZ8_9FIRM</name>
<organism evidence="1 2">
    <name type="scientific">Subdoligranulum variabile DSM 15176</name>
    <dbReference type="NCBI Taxonomy" id="411471"/>
    <lineage>
        <taxon>Bacteria</taxon>
        <taxon>Bacillati</taxon>
        <taxon>Bacillota</taxon>
        <taxon>Clostridia</taxon>
        <taxon>Eubacteriales</taxon>
        <taxon>Oscillospiraceae</taxon>
        <taxon>Subdoligranulum</taxon>
    </lineage>
</organism>
<dbReference type="HOGENOM" id="CLU_3085475_0_0_9"/>
<dbReference type="AlphaFoldDB" id="D1PRZ8"/>
<comment type="caution">
    <text evidence="1">The sequence shown here is derived from an EMBL/GenBank/DDBJ whole genome shotgun (WGS) entry which is preliminary data.</text>
</comment>
<keyword evidence="2" id="KW-1185">Reference proteome</keyword>
<evidence type="ECO:0000313" key="1">
    <source>
        <dbReference type="EMBL" id="EFB74526.1"/>
    </source>
</evidence>
<evidence type="ECO:0000313" key="2">
    <source>
        <dbReference type="Proteomes" id="UP000003438"/>
    </source>
</evidence>
<dbReference type="EMBL" id="ACBY02000068">
    <property type="protein sequence ID" value="EFB74526.1"/>
    <property type="molecule type" value="Genomic_DNA"/>
</dbReference>
<reference evidence="1" key="1">
    <citation type="submission" date="2009-12" db="EMBL/GenBank/DDBJ databases">
        <authorList>
            <person name="Weinstock G."/>
            <person name="Sodergren E."/>
            <person name="Clifton S."/>
            <person name="Fulton L."/>
            <person name="Fulton B."/>
            <person name="Courtney L."/>
            <person name="Fronick C."/>
            <person name="Harrison M."/>
            <person name="Strong C."/>
            <person name="Farmer C."/>
            <person name="Delahaunty K."/>
            <person name="Markovic C."/>
            <person name="Hall O."/>
            <person name="Minx P."/>
            <person name="Tomlinson C."/>
            <person name="Mitreva M."/>
            <person name="Nelson J."/>
            <person name="Hou S."/>
            <person name="Wollam A."/>
            <person name="Pepin K.H."/>
            <person name="Johnson M."/>
            <person name="Bhonagiri V."/>
            <person name="Nash W.E."/>
            <person name="Warren W."/>
            <person name="Chinwalla A."/>
            <person name="Mardis E.R."/>
            <person name="Wilson R.K."/>
        </authorList>
    </citation>
    <scope>NUCLEOTIDE SEQUENCE [LARGE SCALE GENOMIC DNA]</scope>
    <source>
        <strain evidence="1">DSM 15176</strain>
    </source>
</reference>
<gene>
    <name evidence="1" type="ORF">SUBVAR_07181</name>
</gene>
<sequence length="52" mass="5629">MAPNAAAPAGRQGFSVSIILPTAGFPQRPGDFFHVKKLHFGQKAVMNLIFFV</sequence>